<feature type="compositionally biased region" description="Acidic residues" evidence="1">
    <location>
        <begin position="252"/>
        <end position="261"/>
    </location>
</feature>
<feature type="region of interest" description="Disordered" evidence="1">
    <location>
        <begin position="225"/>
        <end position="268"/>
    </location>
</feature>
<dbReference type="Proteomes" id="UP000326759">
    <property type="component" value="Unassembled WGS sequence"/>
</dbReference>
<dbReference type="EMBL" id="SEYY01002548">
    <property type="protein sequence ID" value="KAB7504704.1"/>
    <property type="molecule type" value="Genomic_DNA"/>
</dbReference>
<evidence type="ECO:0000256" key="1">
    <source>
        <dbReference type="SAM" id="MobiDB-lite"/>
    </source>
</evidence>
<comment type="caution">
    <text evidence="2">The sequence shown here is derived from an EMBL/GenBank/DDBJ whole genome shotgun (WGS) entry which is preliminary data.</text>
</comment>
<dbReference type="OrthoDB" id="6257037at2759"/>
<feature type="non-terminal residue" evidence="2">
    <location>
        <position position="268"/>
    </location>
</feature>
<organism evidence="2 3">
    <name type="scientific">Armadillidium nasatum</name>
    <dbReference type="NCBI Taxonomy" id="96803"/>
    <lineage>
        <taxon>Eukaryota</taxon>
        <taxon>Metazoa</taxon>
        <taxon>Ecdysozoa</taxon>
        <taxon>Arthropoda</taxon>
        <taxon>Crustacea</taxon>
        <taxon>Multicrustacea</taxon>
        <taxon>Malacostraca</taxon>
        <taxon>Eumalacostraca</taxon>
        <taxon>Peracarida</taxon>
        <taxon>Isopoda</taxon>
        <taxon>Oniscidea</taxon>
        <taxon>Crinocheta</taxon>
        <taxon>Armadillidiidae</taxon>
        <taxon>Armadillidium</taxon>
    </lineage>
</organism>
<protein>
    <submittedName>
        <fullName evidence="2">GON-4-like protein</fullName>
    </submittedName>
</protein>
<proteinExistence type="predicted"/>
<evidence type="ECO:0000313" key="3">
    <source>
        <dbReference type="Proteomes" id="UP000326759"/>
    </source>
</evidence>
<dbReference type="AlphaFoldDB" id="A0A5N5TDG8"/>
<evidence type="ECO:0000313" key="2">
    <source>
        <dbReference type="EMBL" id="KAB7504704.1"/>
    </source>
</evidence>
<reference evidence="2 3" key="1">
    <citation type="journal article" date="2019" name="PLoS Biol.">
        <title>Sex chromosomes control vertical transmission of feminizing Wolbachia symbionts in an isopod.</title>
        <authorList>
            <person name="Becking T."/>
            <person name="Chebbi M.A."/>
            <person name="Giraud I."/>
            <person name="Moumen B."/>
            <person name="Laverre T."/>
            <person name="Caubet Y."/>
            <person name="Peccoud J."/>
            <person name="Gilbert C."/>
            <person name="Cordaux R."/>
        </authorList>
    </citation>
    <scope>NUCLEOTIDE SEQUENCE [LARGE SCALE GENOMIC DNA]</scope>
    <source>
        <strain evidence="2">ANa2</strain>
        <tissue evidence="2">Whole body excluding digestive tract and cuticle</tissue>
    </source>
</reference>
<accession>A0A5N5TDG8</accession>
<name>A0A5N5TDG8_9CRUS</name>
<keyword evidence="3" id="KW-1185">Reference proteome</keyword>
<sequence>MDSPSEVEDFPVDNLIQELNSFVESCSKNEEIIKDTSEHSCKERNACSSYIKQTMQDESNVNSLHNMKNKRKSGIPIKNLKPKNALGLNNERSSFGIEKARKKSKIRRSESDFEEEFPLIIDENRKKRRRSSMIQTGDIPEEILNVMVKSGIDDQLENVAMKEKLTDTIVKNIIKQVVTNKSVQAMIKKDIYGMDTDDPDLETFEPKLTRAKTKELIEKQIINPEEVNHSCGESPKSKSVRPETCALVTTEFPEDEDDEEYRPELDDT</sequence>
<gene>
    <name evidence="2" type="primary">GON4L_0</name>
    <name evidence="2" type="ORF">Anas_08596</name>
</gene>